<dbReference type="Pfam" id="PF01614">
    <property type="entry name" value="IclR_C"/>
    <property type="match status" value="1"/>
</dbReference>
<dbReference type="Proteomes" id="UP000427769">
    <property type="component" value="Chromosome"/>
</dbReference>
<dbReference type="KEGG" id="dwd:DSCW_51300"/>
<evidence type="ECO:0000256" key="2">
    <source>
        <dbReference type="ARBA" id="ARBA00023125"/>
    </source>
</evidence>
<evidence type="ECO:0000313" key="6">
    <source>
        <dbReference type="EMBL" id="BBO77713.1"/>
    </source>
</evidence>
<dbReference type="SMART" id="SM00346">
    <property type="entry name" value="HTH_ICLR"/>
    <property type="match status" value="1"/>
</dbReference>
<evidence type="ECO:0000256" key="1">
    <source>
        <dbReference type="ARBA" id="ARBA00023015"/>
    </source>
</evidence>
<keyword evidence="1" id="KW-0805">Transcription regulation</keyword>
<keyword evidence="2" id="KW-0238">DNA-binding</keyword>
<evidence type="ECO:0000259" key="4">
    <source>
        <dbReference type="PROSITE" id="PS51077"/>
    </source>
</evidence>
<feature type="domain" description="IclR-ED" evidence="5">
    <location>
        <begin position="72"/>
        <end position="256"/>
    </location>
</feature>
<proteinExistence type="predicted"/>
<dbReference type="AlphaFoldDB" id="A0A5K7ZDB9"/>
<dbReference type="Gene3D" id="3.30.450.40">
    <property type="match status" value="1"/>
</dbReference>
<keyword evidence="3" id="KW-0804">Transcription</keyword>
<dbReference type="InterPro" id="IPR014757">
    <property type="entry name" value="Tscrpt_reg_IclR_C"/>
</dbReference>
<dbReference type="Pfam" id="PF09339">
    <property type="entry name" value="HTH_IclR"/>
    <property type="match status" value="1"/>
</dbReference>
<dbReference type="InterPro" id="IPR029016">
    <property type="entry name" value="GAF-like_dom_sf"/>
</dbReference>
<evidence type="ECO:0000313" key="7">
    <source>
        <dbReference type="Proteomes" id="UP000427769"/>
    </source>
</evidence>
<dbReference type="GO" id="GO:0003700">
    <property type="term" value="F:DNA-binding transcription factor activity"/>
    <property type="evidence" value="ECO:0007669"/>
    <property type="project" value="TreeGrafter"/>
</dbReference>
<name>A0A5K7ZDB9_9BACT</name>
<dbReference type="PANTHER" id="PTHR30136:SF35">
    <property type="entry name" value="HTH-TYPE TRANSCRIPTIONAL REGULATOR RV1719"/>
    <property type="match status" value="1"/>
</dbReference>
<protein>
    <submittedName>
        <fullName evidence="6">IclR family transcriptional regulator</fullName>
    </submittedName>
</protein>
<feature type="domain" description="HTH iclR-type" evidence="4">
    <location>
        <begin position="9"/>
        <end position="71"/>
    </location>
</feature>
<evidence type="ECO:0000256" key="3">
    <source>
        <dbReference type="ARBA" id="ARBA00023163"/>
    </source>
</evidence>
<dbReference type="SUPFAM" id="SSF55781">
    <property type="entry name" value="GAF domain-like"/>
    <property type="match status" value="1"/>
</dbReference>
<keyword evidence="7" id="KW-1185">Reference proteome</keyword>
<dbReference type="PANTHER" id="PTHR30136">
    <property type="entry name" value="HELIX-TURN-HELIX TRANSCRIPTIONAL REGULATOR, ICLR FAMILY"/>
    <property type="match status" value="1"/>
</dbReference>
<dbReference type="OrthoDB" id="5416964at2"/>
<dbReference type="Gene3D" id="1.10.10.10">
    <property type="entry name" value="Winged helix-like DNA-binding domain superfamily/Winged helix DNA-binding domain"/>
    <property type="match status" value="1"/>
</dbReference>
<accession>A0A5K7ZDB9</accession>
<evidence type="ECO:0000259" key="5">
    <source>
        <dbReference type="PROSITE" id="PS51078"/>
    </source>
</evidence>
<dbReference type="GO" id="GO:0003677">
    <property type="term" value="F:DNA binding"/>
    <property type="evidence" value="ECO:0007669"/>
    <property type="project" value="UniProtKB-KW"/>
</dbReference>
<dbReference type="PROSITE" id="PS51078">
    <property type="entry name" value="ICLR_ED"/>
    <property type="match status" value="1"/>
</dbReference>
<dbReference type="RefSeq" id="WP_155306434.1">
    <property type="nucleotide sequence ID" value="NZ_AP021875.1"/>
</dbReference>
<dbReference type="SUPFAM" id="SSF46785">
    <property type="entry name" value="Winged helix' DNA-binding domain"/>
    <property type="match status" value="1"/>
</dbReference>
<sequence length="258" mass="29097">MAGKNSNHAPAVDRALDVIELLASSENPMPLSEILTRLDIPKQSLIRILNTLCDRGVLDRTDQRGFYRHGMRFIYLGDRLQEKVRLRSVGRPLMRELAEKTRMTVELSTLDRDQLVLIEQVEGSEGIRLYSRIGSAYPYFHAVAAGKIYLANMAPEKRHKVLAAIGLPPMTKNTITEPRVLEEEIRRIKKKGYAVEDQELRDGVRRIVAPIHDHAHRLAGCVGIAATIFNFGIEQEEDLARQVTETAERISAGIGRPR</sequence>
<dbReference type="InterPro" id="IPR036388">
    <property type="entry name" value="WH-like_DNA-bd_sf"/>
</dbReference>
<dbReference type="InterPro" id="IPR005471">
    <property type="entry name" value="Tscrpt_reg_IclR_N"/>
</dbReference>
<dbReference type="EMBL" id="AP021875">
    <property type="protein sequence ID" value="BBO77713.1"/>
    <property type="molecule type" value="Genomic_DNA"/>
</dbReference>
<organism evidence="6 7">
    <name type="scientific">Desulfosarcina widdelii</name>
    <dbReference type="NCBI Taxonomy" id="947919"/>
    <lineage>
        <taxon>Bacteria</taxon>
        <taxon>Pseudomonadati</taxon>
        <taxon>Thermodesulfobacteriota</taxon>
        <taxon>Desulfobacteria</taxon>
        <taxon>Desulfobacterales</taxon>
        <taxon>Desulfosarcinaceae</taxon>
        <taxon>Desulfosarcina</taxon>
    </lineage>
</organism>
<reference evidence="6 7" key="1">
    <citation type="submission" date="2019-11" db="EMBL/GenBank/DDBJ databases">
        <title>Comparative genomics of hydrocarbon-degrading Desulfosarcina strains.</title>
        <authorList>
            <person name="Watanabe M."/>
            <person name="Kojima H."/>
            <person name="Fukui M."/>
        </authorList>
    </citation>
    <scope>NUCLEOTIDE SEQUENCE [LARGE SCALE GENOMIC DNA]</scope>
    <source>
        <strain evidence="6 7">PP31</strain>
    </source>
</reference>
<gene>
    <name evidence="6" type="ORF">DSCW_51300</name>
</gene>
<dbReference type="InterPro" id="IPR050707">
    <property type="entry name" value="HTH_MetabolicPath_Reg"/>
</dbReference>
<dbReference type="PROSITE" id="PS51077">
    <property type="entry name" value="HTH_ICLR"/>
    <property type="match status" value="1"/>
</dbReference>
<dbReference type="InterPro" id="IPR036390">
    <property type="entry name" value="WH_DNA-bd_sf"/>
</dbReference>
<dbReference type="GO" id="GO:0045892">
    <property type="term" value="P:negative regulation of DNA-templated transcription"/>
    <property type="evidence" value="ECO:0007669"/>
    <property type="project" value="TreeGrafter"/>
</dbReference>